<sequence>MAASPSIPSLPVPLRDSDIMLSPSPLPPKPSLRTPTVRSRLSALCRQGQPHLARQLFDSIPRPTTVLWNTIIIGFVCNGFPDEALRFYSLMKRRSPSDVGFDAYTFSSVLKACADTGHLFLGRAVHCHFIRCQSSPSKIVQNSLLNMYSCCLESSRFLNRGKDDMVRRVFDTMRRKNVVSFNTLISWYVKTGRYSEAVRQFRIMLKTGIRPTPVSFVNVFPGVGCMGSLNMANLFYGLAHKMGGEFVDDNFVVSSAICMYAELGLLNTSGKIFELCKDKNTEVLNTMICAYIQSNYPEEGIELFIQALESEQTELDDVTFLLVLMATSQLQGLDLALQLHAYLIKRIFIFPIKVLNALVEMFSRCNSVDTSFTIFDKMHDRDLVSWNTMISAFVQNGLAEEGLMLAYEMQKQGFIADHVTIATLLSAASDLKNQRLGKEVHAYIIRSRIRFEGMGSYIIDMYARCGLMEAAERTLSIGCENEKDPATWNAMISGFAQNGLAEEAFGVLRQMVAKNVTPNAVTIASVLPACNLIGSVNLGKQLHGFSVRYALDQNVYVGTALVDMYSKSGVLTDAEKAFMKTSEKNSVTYTAMIRGYGLHGMAERAVSLFRSMEKFSIMPDPITFVAVLSACSYCGLIDEGLQIFRSMEREYGISPSTEHYCCVADMLGRVGRVTEAFEFVMGLGEDGNQPEIWGSLLASCRVHGEHELGEIIAEKLVRLRKDDGDPGYQVLLSNMYAAEGDWESVTKLREGMKEKGLMKEIAHSWIDVAGSINYFSSKHPSNDQRDHIYNMLERLGMELQDDDQRHHVPDPLDDDALG</sequence>
<comment type="caution">
    <text evidence="1">The sequence shown here is derived from an EMBL/GenBank/DDBJ whole genome shotgun (WGS) entry which is preliminary data.</text>
</comment>
<name>A0ACB9R160_9MYRT</name>
<reference evidence="2" key="1">
    <citation type="journal article" date="2023" name="Front. Plant Sci.">
        <title>Chromosomal-level genome assembly of Melastoma candidum provides insights into trichome evolution.</title>
        <authorList>
            <person name="Zhong Y."/>
            <person name="Wu W."/>
            <person name="Sun C."/>
            <person name="Zou P."/>
            <person name="Liu Y."/>
            <person name="Dai S."/>
            <person name="Zhou R."/>
        </authorList>
    </citation>
    <scope>NUCLEOTIDE SEQUENCE [LARGE SCALE GENOMIC DNA]</scope>
</reference>
<dbReference type="Proteomes" id="UP001057402">
    <property type="component" value="Chromosome 4"/>
</dbReference>
<dbReference type="EMBL" id="CM042883">
    <property type="protein sequence ID" value="KAI4372599.1"/>
    <property type="molecule type" value="Genomic_DNA"/>
</dbReference>
<gene>
    <name evidence="1" type="ORF">MLD38_010810</name>
</gene>
<accession>A0ACB9R160</accession>
<protein>
    <submittedName>
        <fullName evidence="1">Uncharacterized protein</fullName>
    </submittedName>
</protein>
<keyword evidence="2" id="KW-1185">Reference proteome</keyword>
<evidence type="ECO:0000313" key="2">
    <source>
        <dbReference type="Proteomes" id="UP001057402"/>
    </source>
</evidence>
<organism evidence="1 2">
    <name type="scientific">Melastoma candidum</name>
    <dbReference type="NCBI Taxonomy" id="119954"/>
    <lineage>
        <taxon>Eukaryota</taxon>
        <taxon>Viridiplantae</taxon>
        <taxon>Streptophyta</taxon>
        <taxon>Embryophyta</taxon>
        <taxon>Tracheophyta</taxon>
        <taxon>Spermatophyta</taxon>
        <taxon>Magnoliopsida</taxon>
        <taxon>eudicotyledons</taxon>
        <taxon>Gunneridae</taxon>
        <taxon>Pentapetalae</taxon>
        <taxon>rosids</taxon>
        <taxon>malvids</taxon>
        <taxon>Myrtales</taxon>
        <taxon>Melastomataceae</taxon>
        <taxon>Melastomatoideae</taxon>
        <taxon>Melastomateae</taxon>
        <taxon>Melastoma</taxon>
    </lineage>
</organism>
<proteinExistence type="predicted"/>
<evidence type="ECO:0000313" key="1">
    <source>
        <dbReference type="EMBL" id="KAI4372599.1"/>
    </source>
</evidence>